<name>A0A5B7JNK2_PORTR</name>
<evidence type="ECO:0000313" key="2">
    <source>
        <dbReference type="EMBL" id="MPC97632.1"/>
    </source>
</evidence>
<evidence type="ECO:0000313" key="3">
    <source>
        <dbReference type="Proteomes" id="UP000324222"/>
    </source>
</evidence>
<gene>
    <name evidence="2" type="ORF">E2C01_092956</name>
</gene>
<organism evidence="2 3">
    <name type="scientific">Portunus trituberculatus</name>
    <name type="common">Swimming crab</name>
    <name type="synonym">Neptunus trituberculatus</name>
    <dbReference type="NCBI Taxonomy" id="210409"/>
    <lineage>
        <taxon>Eukaryota</taxon>
        <taxon>Metazoa</taxon>
        <taxon>Ecdysozoa</taxon>
        <taxon>Arthropoda</taxon>
        <taxon>Crustacea</taxon>
        <taxon>Multicrustacea</taxon>
        <taxon>Malacostraca</taxon>
        <taxon>Eumalacostraca</taxon>
        <taxon>Eucarida</taxon>
        <taxon>Decapoda</taxon>
        <taxon>Pleocyemata</taxon>
        <taxon>Brachyura</taxon>
        <taxon>Eubrachyura</taxon>
        <taxon>Portunoidea</taxon>
        <taxon>Portunidae</taxon>
        <taxon>Portuninae</taxon>
        <taxon>Portunus</taxon>
    </lineage>
</organism>
<feature type="compositionally biased region" description="Polar residues" evidence="1">
    <location>
        <begin position="81"/>
        <end position="90"/>
    </location>
</feature>
<protein>
    <submittedName>
        <fullName evidence="2">Uncharacterized protein</fullName>
    </submittedName>
</protein>
<evidence type="ECO:0000256" key="1">
    <source>
        <dbReference type="SAM" id="MobiDB-lite"/>
    </source>
</evidence>
<feature type="region of interest" description="Disordered" evidence="1">
    <location>
        <begin position="59"/>
        <end position="90"/>
    </location>
</feature>
<reference evidence="2 3" key="1">
    <citation type="submission" date="2019-05" db="EMBL/GenBank/DDBJ databases">
        <title>Another draft genome of Portunus trituberculatus and its Hox gene families provides insights of decapod evolution.</title>
        <authorList>
            <person name="Jeong J.-H."/>
            <person name="Song I."/>
            <person name="Kim S."/>
            <person name="Choi T."/>
            <person name="Kim D."/>
            <person name="Ryu S."/>
            <person name="Kim W."/>
        </authorList>
    </citation>
    <scope>NUCLEOTIDE SEQUENCE [LARGE SCALE GENOMIC DNA]</scope>
    <source>
        <tissue evidence="2">Muscle</tissue>
    </source>
</reference>
<comment type="caution">
    <text evidence="2">The sequence shown here is derived from an EMBL/GenBank/DDBJ whole genome shotgun (WGS) entry which is preliminary data.</text>
</comment>
<dbReference type="EMBL" id="VSRR010110779">
    <property type="protein sequence ID" value="MPC97632.1"/>
    <property type="molecule type" value="Genomic_DNA"/>
</dbReference>
<proteinExistence type="predicted"/>
<accession>A0A5B7JNK2</accession>
<dbReference type="Proteomes" id="UP000324222">
    <property type="component" value="Unassembled WGS sequence"/>
</dbReference>
<keyword evidence="3" id="KW-1185">Reference proteome</keyword>
<sequence length="90" mass="9546">MSVWPPRHDRVTHVPLCQLPITSHQRSEYSQAQTSHQGVSLAAAVLGQASASVGRVREAGVGGNTCDTSTRRRTGRGGLQTHCSASLPVQ</sequence>
<dbReference type="AlphaFoldDB" id="A0A5B7JNK2"/>